<dbReference type="PANTHER" id="PTHR43391">
    <property type="entry name" value="RETINOL DEHYDROGENASE-RELATED"/>
    <property type="match status" value="1"/>
</dbReference>
<dbReference type="PANTHER" id="PTHR43391:SF94">
    <property type="entry name" value="OXIDOREDUCTASE-RELATED"/>
    <property type="match status" value="1"/>
</dbReference>
<protein>
    <submittedName>
        <fullName evidence="3">SDR family NAD(P)-dependent oxidoreductase</fullName>
    </submittedName>
</protein>
<evidence type="ECO:0000256" key="2">
    <source>
        <dbReference type="ARBA" id="ARBA00023002"/>
    </source>
</evidence>
<dbReference type="SUPFAM" id="SSF51735">
    <property type="entry name" value="NAD(P)-binding Rossmann-fold domains"/>
    <property type="match status" value="1"/>
</dbReference>
<dbReference type="GO" id="GO:0016491">
    <property type="term" value="F:oxidoreductase activity"/>
    <property type="evidence" value="ECO:0007669"/>
    <property type="project" value="UniProtKB-KW"/>
</dbReference>
<dbReference type="RefSeq" id="WP_268609688.1">
    <property type="nucleotide sequence ID" value="NZ_CP113797.1"/>
</dbReference>
<dbReference type="InterPro" id="IPR036291">
    <property type="entry name" value="NAD(P)-bd_dom_sf"/>
</dbReference>
<dbReference type="InterPro" id="IPR020904">
    <property type="entry name" value="Sc_DH/Rdtase_CS"/>
</dbReference>
<keyword evidence="4" id="KW-1185">Reference proteome</keyword>
<keyword evidence="2" id="KW-0560">Oxidoreductase</keyword>
<dbReference type="CDD" id="cd05233">
    <property type="entry name" value="SDR_c"/>
    <property type="match status" value="1"/>
</dbReference>
<dbReference type="Pfam" id="PF00106">
    <property type="entry name" value="adh_short"/>
    <property type="match status" value="1"/>
</dbReference>
<organism evidence="3 4">
    <name type="scientific">Thermocoleostomius sinensis A174</name>
    <dbReference type="NCBI Taxonomy" id="2016057"/>
    <lineage>
        <taxon>Bacteria</taxon>
        <taxon>Bacillati</taxon>
        <taxon>Cyanobacteriota</taxon>
        <taxon>Cyanophyceae</taxon>
        <taxon>Oculatellales</taxon>
        <taxon>Oculatellaceae</taxon>
        <taxon>Thermocoleostomius</taxon>
    </lineage>
</organism>
<dbReference type="PRINTS" id="PR00081">
    <property type="entry name" value="GDHRDH"/>
</dbReference>
<dbReference type="AlphaFoldDB" id="A0A9E8ZAZ6"/>
<accession>A0A9E8ZAZ6</accession>
<reference evidence="3" key="1">
    <citation type="submission" date="2022-12" db="EMBL/GenBank/DDBJ databases">
        <title>Polyphasic identification of a Novel Hot-Spring Cyanobacterium Ocullathermofonsia sinensis gen nov. sp. nov. and Genomic Insights on its Adaptations to the Thermal Habitat.</title>
        <authorList>
            <person name="Daroch M."/>
            <person name="Tang J."/>
            <person name="Jiang Y."/>
        </authorList>
    </citation>
    <scope>NUCLEOTIDE SEQUENCE</scope>
    <source>
        <strain evidence="3">PKUAC-SCTA174</strain>
    </source>
</reference>
<dbReference type="InterPro" id="IPR002347">
    <property type="entry name" value="SDR_fam"/>
</dbReference>
<sequence length="239" mass="25595">MKNILILGASRGLGDALSRGLPQAGDTAWLVSRGKPQSLMQQDAVNRIWIEADLSSNTTSQQIVAALDGQKLDALVYNVGIWESTAFSDDYDFEEINPVDHERILQVNLLSAIHCIQAVLPNLRQANHAKIILIGSISGVENTGSPEVAYVASKFGVRGIAHALRENLRADGIAVTCMNPGMIATEVPYAAGIDQALAQFNGIQIPVHDVVAIARCILSLSHASCVKEISMPAMADTWA</sequence>
<dbReference type="Proteomes" id="UP001163152">
    <property type="component" value="Chromosome"/>
</dbReference>
<dbReference type="EMBL" id="CP113797">
    <property type="protein sequence ID" value="WAL59874.1"/>
    <property type="molecule type" value="Genomic_DNA"/>
</dbReference>
<dbReference type="KEGG" id="tsin:OXH18_22320"/>
<name>A0A9E8ZAZ6_9CYAN</name>
<dbReference type="Gene3D" id="3.40.50.720">
    <property type="entry name" value="NAD(P)-binding Rossmann-like Domain"/>
    <property type="match status" value="1"/>
</dbReference>
<evidence type="ECO:0000256" key="1">
    <source>
        <dbReference type="ARBA" id="ARBA00006484"/>
    </source>
</evidence>
<evidence type="ECO:0000313" key="4">
    <source>
        <dbReference type="Proteomes" id="UP001163152"/>
    </source>
</evidence>
<proteinExistence type="inferred from homology"/>
<comment type="similarity">
    <text evidence="1">Belongs to the short-chain dehydrogenases/reductases (SDR) family.</text>
</comment>
<dbReference type="PROSITE" id="PS00061">
    <property type="entry name" value="ADH_SHORT"/>
    <property type="match status" value="1"/>
</dbReference>
<evidence type="ECO:0000313" key="3">
    <source>
        <dbReference type="EMBL" id="WAL59874.1"/>
    </source>
</evidence>
<gene>
    <name evidence="3" type="ORF">OXH18_22320</name>
</gene>